<sequence>MLVYGKYVQFYFYIIVELTHKFKNTLQNAKTYISHLKERGK</sequence>
<accession>X1ETH6</accession>
<name>X1ETH6_9ZZZZ</name>
<gene>
    <name evidence="1" type="ORF">S01H4_58050</name>
</gene>
<organism evidence="1">
    <name type="scientific">marine sediment metagenome</name>
    <dbReference type="NCBI Taxonomy" id="412755"/>
    <lineage>
        <taxon>unclassified sequences</taxon>
        <taxon>metagenomes</taxon>
        <taxon>ecological metagenomes</taxon>
    </lineage>
</organism>
<evidence type="ECO:0000313" key="1">
    <source>
        <dbReference type="EMBL" id="GAH11943.1"/>
    </source>
</evidence>
<comment type="caution">
    <text evidence="1">The sequence shown here is derived from an EMBL/GenBank/DDBJ whole genome shotgun (WGS) entry which is preliminary data.</text>
</comment>
<reference evidence="1" key="1">
    <citation type="journal article" date="2014" name="Front. Microbiol.">
        <title>High frequency of phylogenetically diverse reductive dehalogenase-homologous genes in deep subseafloor sedimentary metagenomes.</title>
        <authorList>
            <person name="Kawai M."/>
            <person name="Futagami T."/>
            <person name="Toyoda A."/>
            <person name="Takaki Y."/>
            <person name="Nishi S."/>
            <person name="Hori S."/>
            <person name="Arai W."/>
            <person name="Tsubouchi T."/>
            <person name="Morono Y."/>
            <person name="Uchiyama I."/>
            <person name="Ito T."/>
            <person name="Fujiyama A."/>
            <person name="Inagaki F."/>
            <person name="Takami H."/>
        </authorList>
    </citation>
    <scope>NUCLEOTIDE SEQUENCE</scope>
    <source>
        <strain evidence="1">Expedition CK06-06</strain>
    </source>
</reference>
<dbReference type="EMBL" id="BART01033865">
    <property type="protein sequence ID" value="GAH11943.1"/>
    <property type="molecule type" value="Genomic_DNA"/>
</dbReference>
<protein>
    <submittedName>
        <fullName evidence="1">Uncharacterized protein</fullName>
    </submittedName>
</protein>
<dbReference type="AlphaFoldDB" id="X1ETH6"/>
<proteinExistence type="predicted"/>